<dbReference type="Proteomes" id="UP000037122">
    <property type="component" value="Unassembled WGS sequence"/>
</dbReference>
<sequence length="122" mass="13931">MKSAWILENALRPAQMSNSCSKELFGTFVSRSLDDVALEELYDALESQQNKASKLESPAHYFTYVVKTMDNLPFKEHDGITLRTLCILLQTVHKKTLEELSVEEKTLRILIKQLDSITKEAI</sequence>
<evidence type="ECO:0000313" key="2">
    <source>
        <dbReference type="Proteomes" id="UP000037122"/>
    </source>
</evidence>
<dbReference type="VEuPathDB" id="FungiDB:QG37_04969"/>
<gene>
    <name evidence="1" type="ORF">QG37_04969</name>
</gene>
<accession>A0A0L0NW08</accession>
<dbReference type="AlphaFoldDB" id="A0A0L0NW08"/>
<evidence type="ECO:0000313" key="1">
    <source>
        <dbReference type="EMBL" id="KND98204.1"/>
    </source>
</evidence>
<protein>
    <submittedName>
        <fullName evidence="1">Uncharacterized protein</fullName>
    </submittedName>
</protein>
<comment type="caution">
    <text evidence="1">The sequence shown here is derived from an EMBL/GenBank/DDBJ whole genome shotgun (WGS) entry which is preliminary data.</text>
</comment>
<dbReference type="EMBL" id="LGST01000034">
    <property type="protein sequence ID" value="KND98204.1"/>
    <property type="molecule type" value="Genomic_DNA"/>
</dbReference>
<organism evidence="1 2">
    <name type="scientific">Candidozyma auris</name>
    <name type="common">Yeast</name>
    <name type="synonym">Candida auris</name>
    <dbReference type="NCBI Taxonomy" id="498019"/>
    <lineage>
        <taxon>Eukaryota</taxon>
        <taxon>Fungi</taxon>
        <taxon>Dikarya</taxon>
        <taxon>Ascomycota</taxon>
        <taxon>Saccharomycotina</taxon>
        <taxon>Pichiomycetes</taxon>
        <taxon>Metschnikowiaceae</taxon>
        <taxon>Candidozyma</taxon>
    </lineage>
</organism>
<reference evidence="2" key="1">
    <citation type="journal article" date="2015" name="BMC Genomics">
        <title>Draft genome of a commonly misdiagnosed multidrug resistant pathogen Candida auris.</title>
        <authorList>
            <person name="Chatterjee S."/>
            <person name="Alampalli S.V."/>
            <person name="Nageshan R.K."/>
            <person name="Chettiar S.T."/>
            <person name="Joshi S."/>
            <person name="Tatu U.S."/>
        </authorList>
    </citation>
    <scope>NUCLEOTIDE SEQUENCE [LARGE SCALE GENOMIC DNA]</scope>
    <source>
        <strain evidence="2">6684</strain>
    </source>
</reference>
<name>A0A0L0NW08_CANAR</name>
<proteinExistence type="predicted"/>